<proteinExistence type="predicted"/>
<organism evidence="1 2">
    <name type="scientific">Sphaerosporella brunnea</name>
    <dbReference type="NCBI Taxonomy" id="1250544"/>
    <lineage>
        <taxon>Eukaryota</taxon>
        <taxon>Fungi</taxon>
        <taxon>Dikarya</taxon>
        <taxon>Ascomycota</taxon>
        <taxon>Pezizomycotina</taxon>
        <taxon>Pezizomycetes</taxon>
        <taxon>Pezizales</taxon>
        <taxon>Pyronemataceae</taxon>
        <taxon>Sphaerosporella</taxon>
    </lineage>
</organism>
<reference evidence="1 2" key="1">
    <citation type="submission" date="2019-09" db="EMBL/GenBank/DDBJ databases">
        <title>Draft genome of the ectomycorrhizal ascomycete Sphaerosporella brunnea.</title>
        <authorList>
            <consortium name="DOE Joint Genome Institute"/>
            <person name="Benucci G.M."/>
            <person name="Marozzi G."/>
            <person name="Antonielli L."/>
            <person name="Sanchez S."/>
            <person name="Marco P."/>
            <person name="Wang X."/>
            <person name="Falini L.B."/>
            <person name="Barry K."/>
            <person name="Haridas S."/>
            <person name="Lipzen A."/>
            <person name="Labutti K."/>
            <person name="Grigoriev I.V."/>
            <person name="Murat C."/>
            <person name="Martin F."/>
            <person name="Albertini E."/>
            <person name="Donnini D."/>
            <person name="Bonito G."/>
        </authorList>
    </citation>
    <scope>NUCLEOTIDE SEQUENCE [LARGE SCALE GENOMIC DNA]</scope>
    <source>
        <strain evidence="1 2">Sb_GMNB300</strain>
    </source>
</reference>
<name>A0A5J5FCD9_9PEZI</name>
<dbReference type="Proteomes" id="UP000326924">
    <property type="component" value="Unassembled WGS sequence"/>
</dbReference>
<protein>
    <submittedName>
        <fullName evidence="1">Uncharacterized protein</fullName>
    </submittedName>
</protein>
<accession>A0A5J5FCD9</accession>
<evidence type="ECO:0000313" key="1">
    <source>
        <dbReference type="EMBL" id="KAA8914733.1"/>
    </source>
</evidence>
<keyword evidence="2" id="KW-1185">Reference proteome</keyword>
<dbReference type="EMBL" id="VXIS01000003">
    <property type="protein sequence ID" value="KAA8914733.1"/>
    <property type="molecule type" value="Genomic_DNA"/>
</dbReference>
<gene>
    <name evidence="1" type="ORF">FN846DRAFT_885736</name>
</gene>
<dbReference type="InParanoid" id="A0A5J5FCD9"/>
<sequence>MPRSTTIGATPAISGAITIPLPIATVTGICIPISTIMPIWLVTGIAIPGGCARPDRHHHRYPSADTVPMAIATPITIRHHHCDARPYQYPLRLIPIPFPAIATLMAIIYSKSNYNGHHHYQHHEYVHRHRHSTPNGPIICTPIPITTAAIPIRIGIPIPIDGLNRMNGLNTIHIAIATAVNAPVCIRITITIPM</sequence>
<comment type="caution">
    <text evidence="1">The sequence shown here is derived from an EMBL/GenBank/DDBJ whole genome shotgun (WGS) entry which is preliminary data.</text>
</comment>
<evidence type="ECO:0000313" key="2">
    <source>
        <dbReference type="Proteomes" id="UP000326924"/>
    </source>
</evidence>
<dbReference type="AlphaFoldDB" id="A0A5J5FCD9"/>